<accession>A0ABR9DJZ7</accession>
<sequence>MNDAEKRRKFFYAMKEANMYDETIEWVAPHYCLMHEMMFQLVEESLGDELVSNDQNIIALDIGSGTGEEAIKLLEKIPTLKLIGIDLCQPMLDIFQERADELRIDRNRYRLIEADILEEEILNKIQCQAKDSFNVTKFNLVISAFTIHHFSSDEDKNECEKEKVFGLIHSLLKDGGVFILGDLFNYKKESAILTDTIAKWETNWISDNFEREAKSADDIDSERAMKLRELKNAWVWHYRWENKLDSMTRQMEVLKRSGFTEVGNPFRYWQVGLLWAKK</sequence>
<dbReference type="InterPro" id="IPR029063">
    <property type="entry name" value="SAM-dependent_MTases_sf"/>
</dbReference>
<dbReference type="GO" id="GO:0032259">
    <property type="term" value="P:methylation"/>
    <property type="evidence" value="ECO:0007669"/>
    <property type="project" value="UniProtKB-KW"/>
</dbReference>
<keyword evidence="2" id="KW-0489">Methyltransferase</keyword>
<dbReference type="PANTHER" id="PTHR43591">
    <property type="entry name" value="METHYLTRANSFERASE"/>
    <property type="match status" value="1"/>
</dbReference>
<dbReference type="CDD" id="cd02440">
    <property type="entry name" value="AdoMet_MTases"/>
    <property type="match status" value="1"/>
</dbReference>
<dbReference type="SUPFAM" id="SSF53335">
    <property type="entry name" value="S-adenosyl-L-methionine-dependent methyltransferases"/>
    <property type="match status" value="1"/>
</dbReference>
<keyword evidence="3" id="KW-1185">Reference proteome</keyword>
<dbReference type="Proteomes" id="UP000641152">
    <property type="component" value="Unassembled WGS sequence"/>
</dbReference>
<organism evidence="2 3">
    <name type="scientific">Methylomonas fluvii</name>
    <dbReference type="NCBI Taxonomy" id="1854564"/>
    <lineage>
        <taxon>Bacteria</taxon>
        <taxon>Pseudomonadati</taxon>
        <taxon>Pseudomonadota</taxon>
        <taxon>Gammaproteobacteria</taxon>
        <taxon>Methylococcales</taxon>
        <taxon>Methylococcaceae</taxon>
        <taxon>Methylomonas</taxon>
    </lineage>
</organism>
<dbReference type="EMBL" id="JACXST010000003">
    <property type="protein sequence ID" value="MBD9363350.1"/>
    <property type="molecule type" value="Genomic_DNA"/>
</dbReference>
<evidence type="ECO:0000313" key="2">
    <source>
        <dbReference type="EMBL" id="MBD9363350.1"/>
    </source>
</evidence>
<dbReference type="Gene3D" id="3.40.50.150">
    <property type="entry name" value="Vaccinia Virus protein VP39"/>
    <property type="match status" value="1"/>
</dbReference>
<name>A0ABR9DJZ7_9GAMM</name>
<dbReference type="InterPro" id="IPR025714">
    <property type="entry name" value="Methyltranfer_dom"/>
</dbReference>
<evidence type="ECO:0000259" key="1">
    <source>
        <dbReference type="Pfam" id="PF13847"/>
    </source>
</evidence>
<comment type="caution">
    <text evidence="2">The sequence shown here is derived from an EMBL/GenBank/DDBJ whole genome shotgun (WGS) entry which is preliminary data.</text>
</comment>
<keyword evidence="2" id="KW-0808">Transferase</keyword>
<proteinExistence type="predicted"/>
<dbReference type="Pfam" id="PF13847">
    <property type="entry name" value="Methyltransf_31"/>
    <property type="match status" value="1"/>
</dbReference>
<dbReference type="RefSeq" id="WP_192396038.1">
    <property type="nucleotide sequence ID" value="NZ_CAJHIU010000003.1"/>
</dbReference>
<feature type="domain" description="Methyltransferase" evidence="1">
    <location>
        <begin position="54"/>
        <end position="204"/>
    </location>
</feature>
<gene>
    <name evidence="2" type="ORF">EBB_23290</name>
</gene>
<reference evidence="2 3" key="1">
    <citation type="submission" date="2020-09" db="EMBL/GenBank/DDBJ databases">
        <title>Methylomonas albis sp. nov. and Methylomonas fluvii sp. nov.: Two cold-adapted methanotrophs from the River Elbe and an amended description of Methylovulum psychrotolerans strain Eb1.</title>
        <authorList>
            <person name="Bussmann I.K."/>
            <person name="Klings K.-W."/>
            <person name="Warnstedt J."/>
            <person name="Hoppert M."/>
            <person name="Saborowski A."/>
            <person name="Horn F."/>
            <person name="Liebner S."/>
        </authorList>
    </citation>
    <scope>NUCLEOTIDE SEQUENCE [LARGE SCALE GENOMIC DNA]</scope>
    <source>
        <strain evidence="2 3">EbB</strain>
    </source>
</reference>
<evidence type="ECO:0000313" key="3">
    <source>
        <dbReference type="Proteomes" id="UP000641152"/>
    </source>
</evidence>
<dbReference type="GO" id="GO:0008168">
    <property type="term" value="F:methyltransferase activity"/>
    <property type="evidence" value="ECO:0007669"/>
    <property type="project" value="UniProtKB-KW"/>
</dbReference>
<protein>
    <submittedName>
        <fullName evidence="2">Class I SAM-dependent methyltransferase</fullName>
    </submittedName>
</protein>